<accession>A0A9W4UER3</accession>
<dbReference type="Proteomes" id="UP001152607">
    <property type="component" value="Unassembled WGS sequence"/>
</dbReference>
<organism evidence="1 2">
    <name type="scientific">Periconia digitata</name>
    <dbReference type="NCBI Taxonomy" id="1303443"/>
    <lineage>
        <taxon>Eukaryota</taxon>
        <taxon>Fungi</taxon>
        <taxon>Dikarya</taxon>
        <taxon>Ascomycota</taxon>
        <taxon>Pezizomycotina</taxon>
        <taxon>Dothideomycetes</taxon>
        <taxon>Pleosporomycetidae</taxon>
        <taxon>Pleosporales</taxon>
        <taxon>Massarineae</taxon>
        <taxon>Periconiaceae</taxon>
        <taxon>Periconia</taxon>
    </lineage>
</organism>
<keyword evidence="2" id="KW-1185">Reference proteome</keyword>
<name>A0A9W4UER3_9PLEO</name>
<proteinExistence type="predicted"/>
<comment type="caution">
    <text evidence="1">The sequence shown here is derived from an EMBL/GenBank/DDBJ whole genome shotgun (WGS) entry which is preliminary data.</text>
</comment>
<sequence length="121" mass="13936">MTSRFSILSDLYPLLRHEPTSNLDIGLGLTRVRNMQGSGKRRVSSRQLRMSNYGPVHCHMGKYRCFLQAMLDLKYCPRCPSQIGGVRPKVFYGSMFSNLFGRFSSSSRTVFYTWIWVVSVI</sequence>
<protein>
    <submittedName>
        <fullName evidence="1">Uncharacterized protein</fullName>
    </submittedName>
</protein>
<evidence type="ECO:0000313" key="1">
    <source>
        <dbReference type="EMBL" id="CAI6333377.1"/>
    </source>
</evidence>
<dbReference type="EMBL" id="CAOQHR010000004">
    <property type="protein sequence ID" value="CAI6333377.1"/>
    <property type="molecule type" value="Genomic_DNA"/>
</dbReference>
<evidence type="ECO:0000313" key="2">
    <source>
        <dbReference type="Proteomes" id="UP001152607"/>
    </source>
</evidence>
<dbReference type="AlphaFoldDB" id="A0A9W4UER3"/>
<gene>
    <name evidence="1" type="ORF">PDIGIT_LOCUS6415</name>
</gene>
<reference evidence="1" key="1">
    <citation type="submission" date="2023-01" db="EMBL/GenBank/DDBJ databases">
        <authorList>
            <person name="Van Ghelder C."/>
            <person name="Rancurel C."/>
        </authorList>
    </citation>
    <scope>NUCLEOTIDE SEQUENCE</scope>
    <source>
        <strain evidence="1">CNCM I-4278</strain>
    </source>
</reference>